<dbReference type="WBParaSite" id="SSLN_0001063201-mRNA-1">
    <property type="protein sequence ID" value="SSLN_0001063201-mRNA-1"/>
    <property type="gene ID" value="SSLN_0001063201"/>
</dbReference>
<sequence length="114" mass="12944">LVCRLLTPVGDNAVPCRFSSMLARKVTNLRIFEDPETNKRWSKCVKDVDGEILCVSQFTLHSMLKGNKLDFHRAMAPESSKVTYESFFDMVCALIFSVFLFQRCPVAVLFSCPT</sequence>
<dbReference type="EC" id="3.1.1.96" evidence="2"/>
<dbReference type="GO" id="GO:0005737">
    <property type="term" value="C:cytoplasm"/>
    <property type="evidence" value="ECO:0007669"/>
    <property type="project" value="InterPro"/>
</dbReference>
<name>A0A183T186_SCHSO</name>
<dbReference type="Gene3D" id="3.50.80.10">
    <property type="entry name" value="D-tyrosyl-tRNA(Tyr) deacylase"/>
    <property type="match status" value="1"/>
</dbReference>
<comment type="catalytic activity">
    <reaction evidence="4">
        <text>a D-aminoacyl-tRNA + H2O = a tRNA + a D-alpha-amino acid + H(+)</text>
        <dbReference type="Rhea" id="RHEA:13953"/>
        <dbReference type="Rhea" id="RHEA-COMP:10123"/>
        <dbReference type="Rhea" id="RHEA-COMP:10124"/>
        <dbReference type="ChEBI" id="CHEBI:15377"/>
        <dbReference type="ChEBI" id="CHEBI:15378"/>
        <dbReference type="ChEBI" id="CHEBI:59871"/>
        <dbReference type="ChEBI" id="CHEBI:78442"/>
        <dbReference type="ChEBI" id="CHEBI:79333"/>
        <dbReference type="EC" id="3.1.1.96"/>
    </reaction>
</comment>
<comment type="similarity">
    <text evidence="1">Belongs to the DTD family.</text>
</comment>
<dbReference type="GO" id="GO:0051500">
    <property type="term" value="F:D-tyrosyl-tRNA(Tyr) deacylase activity"/>
    <property type="evidence" value="ECO:0007669"/>
    <property type="project" value="TreeGrafter"/>
</dbReference>
<reference evidence="5" key="1">
    <citation type="submission" date="2016-06" db="UniProtKB">
        <authorList>
            <consortium name="WormBaseParasite"/>
        </authorList>
    </citation>
    <scope>IDENTIFICATION</scope>
</reference>
<dbReference type="PANTHER" id="PTHR10472">
    <property type="entry name" value="D-TYROSYL-TRNA TYR DEACYLASE"/>
    <property type="match status" value="1"/>
</dbReference>
<evidence type="ECO:0000313" key="5">
    <source>
        <dbReference type="WBParaSite" id="SSLN_0001063201-mRNA-1"/>
    </source>
</evidence>
<comment type="catalytic activity">
    <reaction evidence="3">
        <text>glycyl-tRNA(Ala) + H2O = tRNA(Ala) + glycine + H(+)</text>
        <dbReference type="Rhea" id="RHEA:53744"/>
        <dbReference type="Rhea" id="RHEA-COMP:9657"/>
        <dbReference type="Rhea" id="RHEA-COMP:13640"/>
        <dbReference type="ChEBI" id="CHEBI:15377"/>
        <dbReference type="ChEBI" id="CHEBI:15378"/>
        <dbReference type="ChEBI" id="CHEBI:57305"/>
        <dbReference type="ChEBI" id="CHEBI:78442"/>
        <dbReference type="ChEBI" id="CHEBI:78522"/>
        <dbReference type="EC" id="3.1.1.96"/>
    </reaction>
</comment>
<dbReference type="AlphaFoldDB" id="A0A183T186"/>
<dbReference type="InterPro" id="IPR023509">
    <property type="entry name" value="DTD-like_sf"/>
</dbReference>
<protein>
    <recommendedName>
        <fullName evidence="2">D-aminoacyl-tRNA deacylase</fullName>
        <ecNumber evidence="2">3.1.1.96</ecNumber>
    </recommendedName>
</protein>
<evidence type="ECO:0000256" key="1">
    <source>
        <dbReference type="ARBA" id="ARBA00009673"/>
    </source>
</evidence>
<organism evidence="5">
    <name type="scientific">Schistocephalus solidus</name>
    <name type="common">Tapeworm</name>
    <dbReference type="NCBI Taxonomy" id="70667"/>
    <lineage>
        <taxon>Eukaryota</taxon>
        <taxon>Metazoa</taxon>
        <taxon>Spiralia</taxon>
        <taxon>Lophotrochozoa</taxon>
        <taxon>Platyhelminthes</taxon>
        <taxon>Cestoda</taxon>
        <taxon>Eucestoda</taxon>
        <taxon>Diphyllobothriidea</taxon>
        <taxon>Diphyllobothriidae</taxon>
        <taxon>Schistocephalus</taxon>
    </lineage>
</organism>
<dbReference type="PANTHER" id="PTHR10472:SF5">
    <property type="entry name" value="D-AMINOACYL-TRNA DEACYLASE 1"/>
    <property type="match status" value="1"/>
</dbReference>
<accession>A0A183T186</accession>
<proteinExistence type="inferred from homology"/>
<evidence type="ECO:0000256" key="2">
    <source>
        <dbReference type="ARBA" id="ARBA00013056"/>
    </source>
</evidence>
<dbReference type="Pfam" id="PF02580">
    <property type="entry name" value="Tyr_Deacylase"/>
    <property type="match status" value="1"/>
</dbReference>
<dbReference type="SUPFAM" id="SSF69500">
    <property type="entry name" value="DTD-like"/>
    <property type="match status" value="1"/>
</dbReference>
<evidence type="ECO:0000256" key="3">
    <source>
        <dbReference type="ARBA" id="ARBA00047676"/>
    </source>
</evidence>
<evidence type="ECO:0000256" key="4">
    <source>
        <dbReference type="ARBA" id="ARBA00048018"/>
    </source>
</evidence>
<dbReference type="InterPro" id="IPR003732">
    <property type="entry name" value="Daa-tRNA_deacyls_DTD"/>
</dbReference>